<sequence>MVEGLFHQKFTVWFNRENIVPSHVCGLVDLLYGAIPKNLNIRPSSCSFGVDGSSEGSFSAINHRAVHPHAGSVRPLDVGLAQRQAILLMVLRWFHSNRAMESFCRLPDLLDLSSNVADNWKRFKEREPDLDLQREVCACKASEVTRLQTKILQEVKTAPVVSPAVCATQSEPRPHRGHKKGTLWYYGEVKDKLDELEAKQIIRKVEKPIEWVNTLAISEKSNKDISLCLDPKYLNLVLKREHFVIRTPQDIAARMDRNSFFTVLDLKVPIDLDSIDLCMFETPYGRYQFLRMPFGIKPVPEVFKKKLRNVWGFTREGVQKDDEYTRVIVGMKASQSKEELLRFLGMVRFVGKFTPNLSQVSAPLWGLSRQDVDWNLEEHEVRHAQVEKEFLAIQFATVKFHHFIYGHYDVTIFTDYKPLVSIRQQDINNTGLGRSEKESRSGLGNILEKLGSTVRMGRDSTIGN</sequence>
<dbReference type="PANTHER" id="PTHR37984:SF5">
    <property type="entry name" value="PROTEIN NYNRIN-LIKE"/>
    <property type="match status" value="1"/>
</dbReference>
<proteinExistence type="predicted"/>
<dbReference type="InterPro" id="IPR043128">
    <property type="entry name" value="Rev_trsase/Diguanyl_cyclase"/>
</dbReference>
<keyword evidence="1" id="KW-0808">Transferase</keyword>
<evidence type="ECO:0000259" key="7">
    <source>
        <dbReference type="Pfam" id="PF17917"/>
    </source>
</evidence>
<dbReference type="Gene3D" id="3.30.70.270">
    <property type="match status" value="1"/>
</dbReference>
<keyword evidence="6" id="KW-0695">RNA-directed DNA polymerase</keyword>
<dbReference type="SUPFAM" id="SSF56672">
    <property type="entry name" value="DNA/RNA polymerases"/>
    <property type="match status" value="1"/>
</dbReference>
<dbReference type="Pfam" id="PF17917">
    <property type="entry name" value="RT_RNaseH"/>
    <property type="match status" value="1"/>
</dbReference>
<evidence type="ECO:0000256" key="4">
    <source>
        <dbReference type="ARBA" id="ARBA00022759"/>
    </source>
</evidence>
<dbReference type="InterPro" id="IPR050951">
    <property type="entry name" value="Retrovirus_Pol_polyprotein"/>
</dbReference>
<accession>A0ABQ9H513</accession>
<dbReference type="EMBL" id="JARBHB010000007">
    <property type="protein sequence ID" value="KAJ8879263.1"/>
    <property type="molecule type" value="Genomic_DNA"/>
</dbReference>
<dbReference type="PANTHER" id="PTHR37984">
    <property type="entry name" value="PROTEIN CBG26694"/>
    <property type="match status" value="1"/>
</dbReference>
<gene>
    <name evidence="8" type="ORF">PR048_019870</name>
</gene>
<evidence type="ECO:0000313" key="8">
    <source>
        <dbReference type="EMBL" id="KAJ8879263.1"/>
    </source>
</evidence>
<evidence type="ECO:0000256" key="2">
    <source>
        <dbReference type="ARBA" id="ARBA00022695"/>
    </source>
</evidence>
<evidence type="ECO:0000256" key="6">
    <source>
        <dbReference type="ARBA" id="ARBA00022918"/>
    </source>
</evidence>
<evidence type="ECO:0000256" key="3">
    <source>
        <dbReference type="ARBA" id="ARBA00022722"/>
    </source>
</evidence>
<keyword evidence="5" id="KW-0378">Hydrolase</keyword>
<reference evidence="8 9" key="1">
    <citation type="submission" date="2023-02" db="EMBL/GenBank/DDBJ databases">
        <title>LHISI_Scaffold_Assembly.</title>
        <authorList>
            <person name="Stuart O.P."/>
            <person name="Cleave R."/>
            <person name="Magrath M.J.L."/>
            <person name="Mikheyev A.S."/>
        </authorList>
    </citation>
    <scope>NUCLEOTIDE SEQUENCE [LARGE SCALE GENOMIC DNA]</scope>
    <source>
        <strain evidence="8">Daus_M_001</strain>
        <tissue evidence="8">Leg muscle</tissue>
    </source>
</reference>
<dbReference type="Proteomes" id="UP001159363">
    <property type="component" value="Chromosome 6"/>
</dbReference>
<name>A0ABQ9H513_9NEOP</name>
<organism evidence="8 9">
    <name type="scientific">Dryococelus australis</name>
    <dbReference type="NCBI Taxonomy" id="614101"/>
    <lineage>
        <taxon>Eukaryota</taxon>
        <taxon>Metazoa</taxon>
        <taxon>Ecdysozoa</taxon>
        <taxon>Arthropoda</taxon>
        <taxon>Hexapoda</taxon>
        <taxon>Insecta</taxon>
        <taxon>Pterygota</taxon>
        <taxon>Neoptera</taxon>
        <taxon>Polyneoptera</taxon>
        <taxon>Phasmatodea</taxon>
        <taxon>Verophasmatodea</taxon>
        <taxon>Anareolatae</taxon>
        <taxon>Phasmatidae</taxon>
        <taxon>Eurycanthinae</taxon>
        <taxon>Dryococelus</taxon>
    </lineage>
</organism>
<evidence type="ECO:0000256" key="1">
    <source>
        <dbReference type="ARBA" id="ARBA00022679"/>
    </source>
</evidence>
<keyword evidence="9" id="KW-1185">Reference proteome</keyword>
<keyword evidence="4" id="KW-0255">Endonuclease</keyword>
<dbReference type="InterPro" id="IPR043502">
    <property type="entry name" value="DNA/RNA_pol_sf"/>
</dbReference>
<dbReference type="InterPro" id="IPR041373">
    <property type="entry name" value="RT_RNaseH"/>
</dbReference>
<keyword evidence="3" id="KW-0540">Nuclease</keyword>
<keyword evidence="2" id="KW-0548">Nucleotidyltransferase</keyword>
<protein>
    <recommendedName>
        <fullName evidence="7">Reverse transcriptase RNase H-like domain-containing protein</fullName>
    </recommendedName>
</protein>
<feature type="domain" description="Reverse transcriptase RNase H-like" evidence="7">
    <location>
        <begin position="375"/>
        <end position="427"/>
    </location>
</feature>
<evidence type="ECO:0000313" key="9">
    <source>
        <dbReference type="Proteomes" id="UP001159363"/>
    </source>
</evidence>
<comment type="caution">
    <text evidence="8">The sequence shown here is derived from an EMBL/GenBank/DDBJ whole genome shotgun (WGS) entry which is preliminary data.</text>
</comment>
<evidence type="ECO:0000256" key="5">
    <source>
        <dbReference type="ARBA" id="ARBA00022801"/>
    </source>
</evidence>
<dbReference type="Gene3D" id="3.10.10.10">
    <property type="entry name" value="HIV Type 1 Reverse Transcriptase, subunit A, domain 1"/>
    <property type="match status" value="1"/>
</dbReference>